<dbReference type="InterPro" id="IPR011333">
    <property type="entry name" value="SKP1/BTB/POZ_sf"/>
</dbReference>
<dbReference type="SUPFAM" id="SSF54695">
    <property type="entry name" value="POZ domain"/>
    <property type="match status" value="1"/>
</dbReference>
<evidence type="ECO:0000313" key="3">
    <source>
        <dbReference type="Proteomes" id="UP000799750"/>
    </source>
</evidence>
<dbReference type="CDD" id="cd18186">
    <property type="entry name" value="BTB_POZ_ZBTB_KLHL-like"/>
    <property type="match status" value="1"/>
</dbReference>
<dbReference type="Pfam" id="PF00651">
    <property type="entry name" value="BTB"/>
    <property type="match status" value="1"/>
</dbReference>
<gene>
    <name evidence="2" type="ORF">BU16DRAFT_61435</name>
</gene>
<dbReference type="EMBL" id="MU004191">
    <property type="protein sequence ID" value="KAF2493991.1"/>
    <property type="molecule type" value="Genomic_DNA"/>
</dbReference>
<dbReference type="PANTHER" id="PTHR47843:SF2">
    <property type="entry name" value="BTB DOMAIN-CONTAINING PROTEIN"/>
    <property type="match status" value="1"/>
</dbReference>
<dbReference type="Proteomes" id="UP000799750">
    <property type="component" value="Unassembled WGS sequence"/>
</dbReference>
<accession>A0A6A6QNL6</accession>
<dbReference type="Gene3D" id="3.30.710.10">
    <property type="entry name" value="Potassium Channel Kv1.1, Chain A"/>
    <property type="match status" value="1"/>
</dbReference>
<dbReference type="PROSITE" id="PS50097">
    <property type="entry name" value="BTB"/>
    <property type="match status" value="1"/>
</dbReference>
<protein>
    <recommendedName>
        <fullName evidence="1">BTB domain-containing protein</fullName>
    </recommendedName>
</protein>
<dbReference type="OrthoDB" id="194443at2759"/>
<dbReference type="InterPro" id="IPR000210">
    <property type="entry name" value="BTB/POZ_dom"/>
</dbReference>
<feature type="domain" description="BTB" evidence="1">
    <location>
        <begin position="47"/>
        <end position="116"/>
    </location>
</feature>
<dbReference type="AlphaFoldDB" id="A0A6A6QNL6"/>
<proteinExistence type="predicted"/>
<organism evidence="2 3">
    <name type="scientific">Lophium mytilinum</name>
    <dbReference type="NCBI Taxonomy" id="390894"/>
    <lineage>
        <taxon>Eukaryota</taxon>
        <taxon>Fungi</taxon>
        <taxon>Dikarya</taxon>
        <taxon>Ascomycota</taxon>
        <taxon>Pezizomycotina</taxon>
        <taxon>Dothideomycetes</taxon>
        <taxon>Pleosporomycetidae</taxon>
        <taxon>Mytilinidiales</taxon>
        <taxon>Mytilinidiaceae</taxon>
        <taxon>Lophium</taxon>
    </lineage>
</organism>
<reference evidence="2" key="1">
    <citation type="journal article" date="2020" name="Stud. Mycol.">
        <title>101 Dothideomycetes genomes: a test case for predicting lifestyles and emergence of pathogens.</title>
        <authorList>
            <person name="Haridas S."/>
            <person name="Albert R."/>
            <person name="Binder M."/>
            <person name="Bloem J."/>
            <person name="Labutti K."/>
            <person name="Salamov A."/>
            <person name="Andreopoulos B."/>
            <person name="Baker S."/>
            <person name="Barry K."/>
            <person name="Bills G."/>
            <person name="Bluhm B."/>
            <person name="Cannon C."/>
            <person name="Castanera R."/>
            <person name="Culley D."/>
            <person name="Daum C."/>
            <person name="Ezra D."/>
            <person name="Gonzalez J."/>
            <person name="Henrissat B."/>
            <person name="Kuo A."/>
            <person name="Liang C."/>
            <person name="Lipzen A."/>
            <person name="Lutzoni F."/>
            <person name="Magnuson J."/>
            <person name="Mondo S."/>
            <person name="Nolan M."/>
            <person name="Ohm R."/>
            <person name="Pangilinan J."/>
            <person name="Park H.-J."/>
            <person name="Ramirez L."/>
            <person name="Alfaro M."/>
            <person name="Sun H."/>
            <person name="Tritt A."/>
            <person name="Yoshinaga Y."/>
            <person name="Zwiers L.-H."/>
            <person name="Turgeon B."/>
            <person name="Goodwin S."/>
            <person name="Spatafora J."/>
            <person name="Crous P."/>
            <person name="Grigoriev I."/>
        </authorList>
    </citation>
    <scope>NUCLEOTIDE SEQUENCE</scope>
    <source>
        <strain evidence="2">CBS 269.34</strain>
    </source>
</reference>
<evidence type="ECO:0000313" key="2">
    <source>
        <dbReference type="EMBL" id="KAF2493991.1"/>
    </source>
</evidence>
<keyword evidence="3" id="KW-1185">Reference proteome</keyword>
<name>A0A6A6QNL6_9PEZI</name>
<sequence length="274" mass="30572">MATPVVPATPLVPTTPASPATKPTFVMPDLKPCSHPIQGPCIDAFNHEILIKVGKEGKEVRIYEGLLTYHSSYFAAALSGSFIEGQTKVIELKEDEVEVFSAFHCWIYTGRLHPSRESPLSRDAYKAPTSSERNDLYLLLAKIFVFGDMRGIPALKNEAIDILHQLYTCTWTDFHLSAVKYIYKNTTATSQLRQFVAHANVIGLRDLKSFHETTSTAWPIAYVFDVLQLVAMKDRSGAWPKLTGNRMHWAKLDRCQFHDHSGPGGALRKTPAIG</sequence>
<evidence type="ECO:0000259" key="1">
    <source>
        <dbReference type="PROSITE" id="PS50097"/>
    </source>
</evidence>
<dbReference type="PANTHER" id="PTHR47843">
    <property type="entry name" value="BTB DOMAIN-CONTAINING PROTEIN-RELATED"/>
    <property type="match status" value="1"/>
</dbReference>